<feature type="transmembrane region" description="Helical" evidence="2">
    <location>
        <begin position="40"/>
        <end position="62"/>
    </location>
</feature>
<dbReference type="STRING" id="153721.MYP_3981"/>
<keyword evidence="2" id="KW-0472">Membrane</keyword>
<accession>A0A098LIG1</accession>
<dbReference type="AlphaFoldDB" id="A0A098LIG1"/>
<sequence length="191" mass="22005">MYKTVFDDYTVNKDGGEWEAMESRIQKQNFLHFRWAQFNIYYAVSIIITLFLSSAMAGHYFYSNYMKKGSVRNAEIVQHIQENKTIVISETTTKTSPEERAEVKISEVTSVSADQKQNKTSASSSSQTQHEESIAKPENKISEQDLNFSENIPAESAKDPFIKVQKVVIVKQDTIHKVDTIKTKGRFWKRH</sequence>
<evidence type="ECO:0000313" key="3">
    <source>
        <dbReference type="EMBL" id="GAL86751.1"/>
    </source>
</evidence>
<feature type="compositionally biased region" description="Basic and acidic residues" evidence="1">
    <location>
        <begin position="96"/>
        <end position="105"/>
    </location>
</feature>
<evidence type="ECO:0000256" key="2">
    <source>
        <dbReference type="SAM" id="Phobius"/>
    </source>
</evidence>
<dbReference type="EMBL" id="BBLT01000009">
    <property type="protein sequence ID" value="GAL86751.1"/>
    <property type="molecule type" value="Genomic_DNA"/>
</dbReference>
<evidence type="ECO:0000313" key="4">
    <source>
        <dbReference type="Proteomes" id="UP000030185"/>
    </source>
</evidence>
<proteinExistence type="predicted"/>
<keyword evidence="2" id="KW-1133">Transmembrane helix</keyword>
<organism evidence="3 4">
    <name type="scientific">Sporocytophaga myxococcoides</name>
    <dbReference type="NCBI Taxonomy" id="153721"/>
    <lineage>
        <taxon>Bacteria</taxon>
        <taxon>Pseudomonadati</taxon>
        <taxon>Bacteroidota</taxon>
        <taxon>Cytophagia</taxon>
        <taxon>Cytophagales</taxon>
        <taxon>Cytophagaceae</taxon>
        <taxon>Sporocytophaga</taxon>
    </lineage>
</organism>
<feature type="compositionally biased region" description="Basic and acidic residues" evidence="1">
    <location>
        <begin position="129"/>
        <end position="142"/>
    </location>
</feature>
<keyword evidence="2" id="KW-0812">Transmembrane</keyword>
<keyword evidence="4" id="KW-1185">Reference proteome</keyword>
<name>A0A098LIG1_9BACT</name>
<dbReference type="Proteomes" id="UP000030185">
    <property type="component" value="Unassembled WGS sequence"/>
</dbReference>
<evidence type="ECO:0000256" key="1">
    <source>
        <dbReference type="SAM" id="MobiDB-lite"/>
    </source>
</evidence>
<feature type="compositionally biased region" description="Polar residues" evidence="1">
    <location>
        <begin position="107"/>
        <end position="128"/>
    </location>
</feature>
<protein>
    <submittedName>
        <fullName evidence="3">Uncharacterized protein</fullName>
    </submittedName>
</protein>
<comment type="caution">
    <text evidence="3">The sequence shown here is derived from an EMBL/GenBank/DDBJ whole genome shotgun (WGS) entry which is preliminary data.</text>
</comment>
<gene>
    <name evidence="3" type="ORF">MYP_3981</name>
</gene>
<reference evidence="3 4" key="1">
    <citation type="submission" date="2014-09" db="EMBL/GenBank/DDBJ databases">
        <title>Sporocytophaga myxococcoides PG-01 genome sequencing.</title>
        <authorList>
            <person name="Liu L."/>
            <person name="Gao P.J."/>
            <person name="Chen G.J."/>
            <person name="Wang L.S."/>
        </authorList>
    </citation>
    <scope>NUCLEOTIDE SEQUENCE [LARGE SCALE GENOMIC DNA]</scope>
    <source>
        <strain evidence="3 4">PG-01</strain>
    </source>
</reference>
<feature type="region of interest" description="Disordered" evidence="1">
    <location>
        <begin position="90"/>
        <end position="142"/>
    </location>
</feature>